<feature type="domain" description="SusD-like N-terminal" evidence="8">
    <location>
        <begin position="105"/>
        <end position="227"/>
    </location>
</feature>
<comment type="subcellular location">
    <subcellularLocation>
        <location evidence="1">Cell outer membrane</location>
    </subcellularLocation>
</comment>
<feature type="signal peptide" evidence="6">
    <location>
        <begin position="1"/>
        <end position="20"/>
    </location>
</feature>
<evidence type="ECO:0000256" key="6">
    <source>
        <dbReference type="SAM" id="SignalP"/>
    </source>
</evidence>
<name>A0A4Q0MDR9_9SPHI</name>
<evidence type="ECO:0000256" key="1">
    <source>
        <dbReference type="ARBA" id="ARBA00004442"/>
    </source>
</evidence>
<evidence type="ECO:0000256" key="3">
    <source>
        <dbReference type="ARBA" id="ARBA00022729"/>
    </source>
</evidence>
<evidence type="ECO:0000313" key="9">
    <source>
        <dbReference type="EMBL" id="RXF71558.1"/>
    </source>
</evidence>
<dbReference type="Proteomes" id="UP000290848">
    <property type="component" value="Unassembled WGS sequence"/>
</dbReference>
<organism evidence="9 10">
    <name type="scientific">Arcticibacter tournemirensis</name>
    <dbReference type="NCBI Taxonomy" id="699437"/>
    <lineage>
        <taxon>Bacteria</taxon>
        <taxon>Pseudomonadati</taxon>
        <taxon>Bacteroidota</taxon>
        <taxon>Sphingobacteriia</taxon>
        <taxon>Sphingobacteriales</taxon>
        <taxon>Sphingobacteriaceae</taxon>
        <taxon>Arcticibacter</taxon>
    </lineage>
</organism>
<evidence type="ECO:0000313" key="10">
    <source>
        <dbReference type="Proteomes" id="UP000290848"/>
    </source>
</evidence>
<feature type="chain" id="PRO_5020580172" evidence="6">
    <location>
        <begin position="21"/>
        <end position="530"/>
    </location>
</feature>
<sequence length="530" mass="59897">MKTYKIFILPLLILFTTACKDFLDTESLTTANEENFYKTPDDAYKALVGCYDGLQKVWTDGVALPVASEVFSDDCFGGTGNSDGLGYQLMDEFDKLRSPSDLNLFNKNWQFYYEGIYRCNMLINKMDQIAWGTNATLRNTYESEARFLRAYMYFDMVRLWGNIPLLTTPSKDNIPQAAPDEVYKVIAEDLKFAADNLPATAYASQPVAQHGRVTKWAAEALLARVYLFYTGYYGKNDLVGVVSKTQALTYLEDIISNGGYALVEDFAKLWPASSPEGYAGEDNKETIFAIKYTATSDYDGNLDGNFWMIMYGIRDQFSYPYGNGWGGATVNPKVWNAFGTGDTRKLASIISIKDEKITYTKQKGHREYTGYYIKKYSPMVNEAGVPLPEALYGNKDFQRGQFQDYVSIRYSDVLLMATELGSTNAQTYFNEVRQRAYKDRYTPLVATPDNIQKERWLEFAFEGIRYWDLLRQGVDKAAAQIAETTTVLNGGVNVTKTISSAKIKETKGLQQIPYTQITLSDGVLKQNPGW</sequence>
<gene>
    <name evidence="9" type="ORF">EKH83_02395</name>
</gene>
<dbReference type="Pfam" id="PF14322">
    <property type="entry name" value="SusD-like_3"/>
    <property type="match status" value="1"/>
</dbReference>
<dbReference type="InterPro" id="IPR012944">
    <property type="entry name" value="SusD_RagB_dom"/>
</dbReference>
<keyword evidence="4" id="KW-0472">Membrane</keyword>
<dbReference type="PROSITE" id="PS51257">
    <property type="entry name" value="PROKAR_LIPOPROTEIN"/>
    <property type="match status" value="1"/>
</dbReference>
<dbReference type="CDD" id="cd08977">
    <property type="entry name" value="SusD"/>
    <property type="match status" value="1"/>
</dbReference>
<dbReference type="EMBL" id="RXOC01000002">
    <property type="protein sequence ID" value="RXF71558.1"/>
    <property type="molecule type" value="Genomic_DNA"/>
</dbReference>
<accession>A0A4Q0MDR9</accession>
<dbReference type="GO" id="GO:0009279">
    <property type="term" value="C:cell outer membrane"/>
    <property type="evidence" value="ECO:0007669"/>
    <property type="project" value="UniProtKB-SubCell"/>
</dbReference>
<feature type="domain" description="RagB/SusD" evidence="7">
    <location>
        <begin position="358"/>
        <end position="530"/>
    </location>
</feature>
<evidence type="ECO:0000259" key="7">
    <source>
        <dbReference type="Pfam" id="PF07980"/>
    </source>
</evidence>
<dbReference type="Pfam" id="PF07980">
    <property type="entry name" value="SusD_RagB"/>
    <property type="match status" value="1"/>
</dbReference>
<keyword evidence="5" id="KW-0998">Cell outer membrane</keyword>
<dbReference type="AlphaFoldDB" id="A0A4Q0MDR9"/>
<evidence type="ECO:0000259" key="8">
    <source>
        <dbReference type="Pfam" id="PF14322"/>
    </source>
</evidence>
<evidence type="ECO:0000256" key="2">
    <source>
        <dbReference type="ARBA" id="ARBA00006275"/>
    </source>
</evidence>
<comment type="caution">
    <text evidence="9">The sequence shown here is derived from an EMBL/GenBank/DDBJ whole genome shotgun (WGS) entry which is preliminary data.</text>
</comment>
<dbReference type="SUPFAM" id="SSF48452">
    <property type="entry name" value="TPR-like"/>
    <property type="match status" value="1"/>
</dbReference>
<dbReference type="InterPro" id="IPR033985">
    <property type="entry name" value="SusD-like_N"/>
</dbReference>
<dbReference type="Gene3D" id="1.25.40.390">
    <property type="match status" value="1"/>
</dbReference>
<evidence type="ECO:0000256" key="4">
    <source>
        <dbReference type="ARBA" id="ARBA00023136"/>
    </source>
</evidence>
<protein>
    <submittedName>
        <fullName evidence="9">RagB/SusD family nutrient uptake outer membrane protein</fullName>
    </submittedName>
</protein>
<comment type="similarity">
    <text evidence="2">Belongs to the SusD family.</text>
</comment>
<proteinExistence type="inferred from homology"/>
<evidence type="ECO:0000256" key="5">
    <source>
        <dbReference type="ARBA" id="ARBA00023237"/>
    </source>
</evidence>
<reference evidence="9 10" key="1">
    <citation type="submission" date="2018-12" db="EMBL/GenBank/DDBJ databases">
        <title>The Draft Genome Sequence of the Soil Bacterium Pedobacter tournemirensis R1.</title>
        <authorList>
            <person name="He J."/>
        </authorList>
    </citation>
    <scope>NUCLEOTIDE SEQUENCE [LARGE SCALE GENOMIC DNA]</scope>
    <source>
        <strain evidence="9 10">R1</strain>
    </source>
</reference>
<dbReference type="RefSeq" id="WP_128767804.1">
    <property type="nucleotide sequence ID" value="NZ_RXOC01000002.1"/>
</dbReference>
<dbReference type="InterPro" id="IPR011990">
    <property type="entry name" value="TPR-like_helical_dom_sf"/>
</dbReference>
<keyword evidence="3 6" id="KW-0732">Signal</keyword>